<dbReference type="RefSeq" id="WP_126410199.1">
    <property type="nucleotide sequence ID" value="NZ_RXNT01000017.1"/>
</dbReference>
<reference evidence="7 8" key="1">
    <citation type="submission" date="2018-12" db="EMBL/GenBank/DDBJ databases">
        <title>Bacillus yapensis draft genome sequence.</title>
        <authorList>
            <person name="Yu L."/>
            <person name="Xu X."/>
            <person name="Tang X."/>
        </authorList>
    </citation>
    <scope>NUCLEOTIDE SEQUENCE [LARGE SCALE GENOMIC DNA]</scope>
    <source>
        <strain evidence="7 8">XXST-01</strain>
    </source>
</reference>
<protein>
    <submittedName>
        <fullName evidence="7">Recombinase XerD</fullName>
    </submittedName>
</protein>
<dbReference type="SUPFAM" id="SSF56349">
    <property type="entry name" value="DNA breaking-rejoining enzymes"/>
    <property type="match status" value="1"/>
</dbReference>
<sequence length="319" mass="37415">MVRRKNIIPVLSVDVNANQSNDSFEHLFHLFVRDCKIRNLSEHTLQYYKNELFKFCKRLEREAVCTLPASITEEHIKEHVILSMMREGLKETTINANLRAIRSFFNFLERECYVLENPLKKVKLVKQKKTVIQTFSRDEIHALLRQPNMNTFTGLRDYTMMMFLLETGVRVKELCGIRINDINWNDGVVLIREAKGYKERNVPIQRIMKKQLGTYMQVRGQLEHDMLFVNIDNEPIAIRAIQQFIAKYGRMAGVKNVRCSPHTFRHTFAKMSVQNGADVFTLQAVLGHTSMDMVRNYVNMFSNEIHGNHRKFSPIEKLF</sequence>
<dbReference type="GO" id="GO:0006310">
    <property type="term" value="P:DNA recombination"/>
    <property type="evidence" value="ECO:0007669"/>
    <property type="project" value="UniProtKB-KW"/>
</dbReference>
<accession>A0A3S0I8Q6</accession>
<name>A0A3S0I8Q6_9BACI</name>
<dbReference type="InterPro" id="IPR050090">
    <property type="entry name" value="Tyrosine_recombinase_XerCD"/>
</dbReference>
<keyword evidence="3" id="KW-0233">DNA recombination</keyword>
<dbReference type="PANTHER" id="PTHR30349">
    <property type="entry name" value="PHAGE INTEGRASE-RELATED"/>
    <property type="match status" value="1"/>
</dbReference>
<dbReference type="Pfam" id="PF00589">
    <property type="entry name" value="Phage_integrase"/>
    <property type="match status" value="1"/>
</dbReference>
<keyword evidence="8" id="KW-1185">Reference proteome</keyword>
<dbReference type="OrthoDB" id="107900at2"/>
<dbReference type="InterPro" id="IPR002104">
    <property type="entry name" value="Integrase_catalytic"/>
</dbReference>
<organism evidence="7 8">
    <name type="scientific">Bacillus yapensis</name>
    <dbReference type="NCBI Taxonomy" id="2492960"/>
    <lineage>
        <taxon>Bacteria</taxon>
        <taxon>Bacillati</taxon>
        <taxon>Bacillota</taxon>
        <taxon>Bacilli</taxon>
        <taxon>Bacillales</taxon>
        <taxon>Bacillaceae</taxon>
        <taxon>Bacillus</taxon>
    </lineage>
</organism>
<dbReference type="PROSITE" id="PS51900">
    <property type="entry name" value="CB"/>
    <property type="match status" value="1"/>
</dbReference>
<dbReference type="Pfam" id="PF02899">
    <property type="entry name" value="Phage_int_SAM_1"/>
    <property type="match status" value="1"/>
</dbReference>
<dbReference type="Gene3D" id="1.10.443.10">
    <property type="entry name" value="Intergrase catalytic core"/>
    <property type="match status" value="1"/>
</dbReference>
<dbReference type="GO" id="GO:0003677">
    <property type="term" value="F:DNA binding"/>
    <property type="evidence" value="ECO:0007669"/>
    <property type="project" value="UniProtKB-UniRule"/>
</dbReference>
<comment type="caution">
    <text evidence="7">The sequence shown here is derived from an EMBL/GenBank/DDBJ whole genome shotgun (WGS) entry which is preliminary data.</text>
</comment>
<evidence type="ECO:0000256" key="4">
    <source>
        <dbReference type="PROSITE-ProRule" id="PRU01248"/>
    </source>
</evidence>
<evidence type="ECO:0000313" key="8">
    <source>
        <dbReference type="Proteomes" id="UP000271374"/>
    </source>
</evidence>
<dbReference type="AlphaFoldDB" id="A0A3S0I8Q6"/>
<dbReference type="InterPro" id="IPR004107">
    <property type="entry name" value="Integrase_SAM-like_N"/>
</dbReference>
<feature type="domain" description="Core-binding (CB)" evidence="6">
    <location>
        <begin position="22"/>
        <end position="109"/>
    </location>
</feature>
<evidence type="ECO:0000313" key="7">
    <source>
        <dbReference type="EMBL" id="RTR27805.1"/>
    </source>
</evidence>
<dbReference type="PROSITE" id="PS51898">
    <property type="entry name" value="TYR_RECOMBINASE"/>
    <property type="match status" value="1"/>
</dbReference>
<dbReference type="EMBL" id="RXNT01000017">
    <property type="protein sequence ID" value="RTR27805.1"/>
    <property type="molecule type" value="Genomic_DNA"/>
</dbReference>
<evidence type="ECO:0000259" key="6">
    <source>
        <dbReference type="PROSITE" id="PS51900"/>
    </source>
</evidence>
<dbReference type="InterPro" id="IPR011010">
    <property type="entry name" value="DNA_brk_join_enz"/>
</dbReference>
<evidence type="ECO:0000256" key="2">
    <source>
        <dbReference type="ARBA" id="ARBA00023125"/>
    </source>
</evidence>
<gene>
    <name evidence="7" type="ORF">EKG37_18090</name>
</gene>
<dbReference type="GO" id="GO:0015074">
    <property type="term" value="P:DNA integration"/>
    <property type="evidence" value="ECO:0007669"/>
    <property type="project" value="UniProtKB-KW"/>
</dbReference>
<keyword evidence="1" id="KW-0229">DNA integration</keyword>
<evidence type="ECO:0000256" key="3">
    <source>
        <dbReference type="ARBA" id="ARBA00023172"/>
    </source>
</evidence>
<dbReference type="InterPro" id="IPR010998">
    <property type="entry name" value="Integrase_recombinase_N"/>
</dbReference>
<keyword evidence="2 4" id="KW-0238">DNA-binding</keyword>
<dbReference type="Gene3D" id="1.10.150.130">
    <property type="match status" value="1"/>
</dbReference>
<dbReference type="PANTHER" id="PTHR30349:SF81">
    <property type="entry name" value="TYROSINE RECOMBINASE XERC"/>
    <property type="match status" value="1"/>
</dbReference>
<dbReference type="InterPro" id="IPR044068">
    <property type="entry name" value="CB"/>
</dbReference>
<evidence type="ECO:0000259" key="5">
    <source>
        <dbReference type="PROSITE" id="PS51898"/>
    </source>
</evidence>
<feature type="domain" description="Tyr recombinase" evidence="5">
    <location>
        <begin position="130"/>
        <end position="310"/>
    </location>
</feature>
<dbReference type="InterPro" id="IPR013762">
    <property type="entry name" value="Integrase-like_cat_sf"/>
</dbReference>
<proteinExistence type="predicted"/>
<evidence type="ECO:0000256" key="1">
    <source>
        <dbReference type="ARBA" id="ARBA00022908"/>
    </source>
</evidence>
<dbReference type="Proteomes" id="UP000271374">
    <property type="component" value="Unassembled WGS sequence"/>
</dbReference>